<gene>
    <name evidence="2" type="ORF">BDV95DRAFT_224053</name>
</gene>
<feature type="compositionally biased region" description="Basic and acidic residues" evidence="1">
    <location>
        <begin position="71"/>
        <end position="91"/>
    </location>
</feature>
<keyword evidence="3" id="KW-1185">Reference proteome</keyword>
<feature type="compositionally biased region" description="Basic and acidic residues" evidence="1">
    <location>
        <begin position="7"/>
        <end position="22"/>
    </location>
</feature>
<proteinExistence type="predicted"/>
<organism evidence="2 3">
    <name type="scientific">Massariosphaeria phaeospora</name>
    <dbReference type="NCBI Taxonomy" id="100035"/>
    <lineage>
        <taxon>Eukaryota</taxon>
        <taxon>Fungi</taxon>
        <taxon>Dikarya</taxon>
        <taxon>Ascomycota</taxon>
        <taxon>Pezizomycotina</taxon>
        <taxon>Dothideomycetes</taxon>
        <taxon>Pleosporomycetidae</taxon>
        <taxon>Pleosporales</taxon>
        <taxon>Pleosporales incertae sedis</taxon>
        <taxon>Massariosphaeria</taxon>
    </lineage>
</organism>
<evidence type="ECO:0000256" key="1">
    <source>
        <dbReference type="SAM" id="MobiDB-lite"/>
    </source>
</evidence>
<comment type="caution">
    <text evidence="2">The sequence shown here is derived from an EMBL/GenBank/DDBJ whole genome shotgun (WGS) entry which is preliminary data.</text>
</comment>
<feature type="region of interest" description="Disordered" evidence="1">
    <location>
        <begin position="131"/>
        <end position="161"/>
    </location>
</feature>
<protein>
    <submittedName>
        <fullName evidence="2">Uncharacterized protein</fullName>
    </submittedName>
</protein>
<feature type="region of interest" description="Disordered" evidence="1">
    <location>
        <begin position="1"/>
        <end position="93"/>
    </location>
</feature>
<reference evidence="2 3" key="1">
    <citation type="submission" date="2020-01" db="EMBL/GenBank/DDBJ databases">
        <authorList>
            <consortium name="DOE Joint Genome Institute"/>
            <person name="Haridas S."/>
            <person name="Albert R."/>
            <person name="Binder M."/>
            <person name="Bloem J."/>
            <person name="Labutti K."/>
            <person name="Salamov A."/>
            <person name="Andreopoulos B."/>
            <person name="Baker S.E."/>
            <person name="Barry K."/>
            <person name="Bills G."/>
            <person name="Bluhm B.H."/>
            <person name="Cannon C."/>
            <person name="Castanera R."/>
            <person name="Culley D.E."/>
            <person name="Daum C."/>
            <person name="Ezra D."/>
            <person name="Gonzalez J.B."/>
            <person name="Henrissat B."/>
            <person name="Kuo A."/>
            <person name="Liang C."/>
            <person name="Lipzen A."/>
            <person name="Lutzoni F."/>
            <person name="Magnuson J."/>
            <person name="Mondo S."/>
            <person name="Nolan M."/>
            <person name="Ohm R."/>
            <person name="Pangilinan J."/>
            <person name="Park H.-J.H."/>
            <person name="Ramirez L."/>
            <person name="Alfaro M."/>
            <person name="Sun H."/>
            <person name="Tritt A."/>
            <person name="Yoshinaga Y."/>
            <person name="Zwiers L.-H.L."/>
            <person name="Turgeon B.G."/>
            <person name="Goodwin S.B."/>
            <person name="Spatafora J.W."/>
            <person name="Crous P.W."/>
            <person name="Grigoriev I.V."/>
        </authorList>
    </citation>
    <scope>NUCLEOTIDE SEQUENCE [LARGE SCALE GENOMIC DNA]</scope>
    <source>
        <strain evidence="2 3">CBS 611.86</strain>
    </source>
</reference>
<dbReference type="EMBL" id="JAADJZ010000003">
    <property type="protein sequence ID" value="KAF2876369.1"/>
    <property type="molecule type" value="Genomic_DNA"/>
</dbReference>
<feature type="compositionally biased region" description="Low complexity" evidence="1">
    <location>
        <begin position="152"/>
        <end position="161"/>
    </location>
</feature>
<evidence type="ECO:0000313" key="3">
    <source>
        <dbReference type="Proteomes" id="UP000481861"/>
    </source>
</evidence>
<accession>A0A7C8ICU9</accession>
<dbReference type="Proteomes" id="UP000481861">
    <property type="component" value="Unassembled WGS sequence"/>
</dbReference>
<evidence type="ECO:0000313" key="2">
    <source>
        <dbReference type="EMBL" id="KAF2876369.1"/>
    </source>
</evidence>
<sequence>MNAEEDTPTRTEAHDGVPRGDEVTEEDDAVSKENGISAEDEVSGQDGTSEEYTPSYGDDAIGEDEATTEYEPTREHEPTRDHEPTREHEGIGRGAGDVAALQHISRSLERIEQLLVSQNSGTKRLRKVMVKQTGGDSGNDSSHRSSSRHSRGSGTSSSSTYDDSVIVEPRCLVDEIPGYDIMVGRGRYIPQCNQLDLLFTESALQRHEPSGATMLCELLDRYITAVEHSGHVPNSL</sequence>
<name>A0A7C8ICU9_9PLEO</name>
<dbReference type="AlphaFoldDB" id="A0A7C8ICU9"/>
<dbReference type="OrthoDB" id="10551610at2759"/>